<dbReference type="Proteomes" id="UP001243195">
    <property type="component" value="Unassembled WGS sequence"/>
</dbReference>
<evidence type="ECO:0000256" key="1">
    <source>
        <dbReference type="SAM" id="MobiDB-lite"/>
    </source>
</evidence>
<evidence type="ECO:0000313" key="4">
    <source>
        <dbReference type="Proteomes" id="UP001243195"/>
    </source>
</evidence>
<dbReference type="RefSeq" id="WP_308955180.1">
    <property type="nucleotide sequence ID" value="NZ_JAVICY010000001.1"/>
</dbReference>
<dbReference type="AlphaFoldDB" id="A0AAW8JBB8"/>
<name>A0AAW8JBB8_9GAMM</name>
<dbReference type="InterPro" id="IPR027417">
    <property type="entry name" value="P-loop_NTPase"/>
</dbReference>
<sequence>MKIQSIKLKHTYHFNDLMLDFDAENKAVTLILGDQGTGKTAILKNLYQALTWFPARFKDLRTAGVVMLDQDIQHATSQSKIEVQVRFPAEIGRMPESSDAQEKDVHVSTWSLYKTINPQGIGLSKVETAELEQLVGLYQQAIKEDPLQGIPMIAYYPSDRFINEINLLSKNNPGVLQVHAAFELASIPFTTYARFFEWFREISDIENAQTAQLFQHIISDEQLFDQEDDLDFHSTLLQAHAQLHAPSLRALKSVLNSVFPELTDIYLEYHPKLQLMVNYQGQDILYQQLPNTLKSWVALVGDVVRRLCLLNPLSLYPCLEGEGVLIIDQIDAQLDQNTAEIILERLHEAFPQVQIIASGNQEALLQYAEHYHCIRLENQHAYPFSTQDQYNQYQAIYSSFLQDTLQQHPDEQKLNADSEQALLENKATVGPDELFEQFQKMQPEQQDKLRQMLQSGDDATSHQHLT</sequence>
<feature type="compositionally biased region" description="Polar residues" evidence="1">
    <location>
        <begin position="452"/>
        <end position="466"/>
    </location>
</feature>
<organism evidence="3 4">
    <name type="scientific">Acinetobacter gerneri</name>
    <dbReference type="NCBI Taxonomy" id="202952"/>
    <lineage>
        <taxon>Bacteria</taxon>
        <taxon>Pseudomonadati</taxon>
        <taxon>Pseudomonadota</taxon>
        <taxon>Gammaproteobacteria</taxon>
        <taxon>Moraxellales</taxon>
        <taxon>Moraxellaceae</taxon>
        <taxon>Acinetobacter</taxon>
    </lineage>
</organism>
<evidence type="ECO:0000313" key="3">
    <source>
        <dbReference type="EMBL" id="MDQ9070016.1"/>
    </source>
</evidence>
<accession>A0AAW8JBB8</accession>
<dbReference type="GO" id="GO:0006302">
    <property type="term" value="P:double-strand break repair"/>
    <property type="evidence" value="ECO:0007669"/>
    <property type="project" value="InterPro"/>
</dbReference>
<dbReference type="EMBL" id="JAVIDA010000001">
    <property type="protein sequence ID" value="MDQ9070016.1"/>
    <property type="molecule type" value="Genomic_DNA"/>
</dbReference>
<evidence type="ECO:0000259" key="2">
    <source>
        <dbReference type="Pfam" id="PF13476"/>
    </source>
</evidence>
<reference evidence="3" key="1">
    <citation type="submission" date="2023-08" db="EMBL/GenBank/DDBJ databases">
        <title>Emergence of clinically-relevant ST2 carbapenem-resistant Acinetobacter baumannii strains in hospital sewages in Zhejiang, East of China.</title>
        <authorList>
            <person name="Kaichao C."/>
            <person name="Zhang R."/>
        </authorList>
    </citation>
    <scope>NUCLEOTIDE SEQUENCE</scope>
    <source>
        <strain evidence="3">M-SY-60</strain>
    </source>
</reference>
<dbReference type="Gene3D" id="3.40.50.300">
    <property type="entry name" value="P-loop containing nucleotide triphosphate hydrolases"/>
    <property type="match status" value="1"/>
</dbReference>
<comment type="caution">
    <text evidence="3">The sequence shown here is derived from an EMBL/GenBank/DDBJ whole genome shotgun (WGS) entry which is preliminary data.</text>
</comment>
<dbReference type="Pfam" id="PF13476">
    <property type="entry name" value="AAA_23"/>
    <property type="match status" value="1"/>
</dbReference>
<feature type="region of interest" description="Disordered" evidence="1">
    <location>
        <begin position="442"/>
        <end position="466"/>
    </location>
</feature>
<dbReference type="SUPFAM" id="SSF52540">
    <property type="entry name" value="P-loop containing nucleoside triphosphate hydrolases"/>
    <property type="match status" value="1"/>
</dbReference>
<proteinExistence type="predicted"/>
<dbReference type="GO" id="GO:0016887">
    <property type="term" value="F:ATP hydrolysis activity"/>
    <property type="evidence" value="ECO:0007669"/>
    <property type="project" value="InterPro"/>
</dbReference>
<protein>
    <submittedName>
        <fullName evidence="3">AAA family ATPase</fullName>
    </submittedName>
</protein>
<feature type="domain" description="Rad50/SbcC-type AAA" evidence="2">
    <location>
        <begin position="6"/>
        <end position="227"/>
    </location>
</feature>
<gene>
    <name evidence="3" type="ORF">RFH51_00845</name>
</gene>
<dbReference type="InterPro" id="IPR038729">
    <property type="entry name" value="Rad50/SbcC_AAA"/>
</dbReference>